<reference evidence="11" key="3">
    <citation type="journal article" date="2014" name="Nature">
        <title>Elephant shark genome provides unique insights into gnathostome evolution.</title>
        <authorList>
            <consortium name="International Elephant Shark Genome Sequencing Consortium"/>
            <person name="Venkatesh B."/>
            <person name="Lee A.P."/>
            <person name="Ravi V."/>
            <person name="Maurya A.K."/>
            <person name="Lian M.M."/>
            <person name="Swann J.B."/>
            <person name="Ohta Y."/>
            <person name="Flajnik M.F."/>
            <person name="Sutoh Y."/>
            <person name="Kasahara M."/>
            <person name="Hoon S."/>
            <person name="Gangu V."/>
            <person name="Roy S.W."/>
            <person name="Irimia M."/>
            <person name="Korzh V."/>
            <person name="Kondrychyn I."/>
            <person name="Lim Z.W."/>
            <person name="Tay B.H."/>
            <person name="Tohari S."/>
            <person name="Kong K.W."/>
            <person name="Ho S."/>
            <person name="Lorente-Galdos B."/>
            <person name="Quilez J."/>
            <person name="Marques-Bonet T."/>
            <person name="Raney B.J."/>
            <person name="Ingham P.W."/>
            <person name="Tay A."/>
            <person name="Hillier L.W."/>
            <person name="Minx P."/>
            <person name="Boehm T."/>
            <person name="Wilson R.K."/>
            <person name="Brenner S."/>
            <person name="Warren W.C."/>
        </authorList>
    </citation>
    <scope>NUCLEOTIDE SEQUENCE [LARGE SCALE GENOMIC DNA]</scope>
</reference>
<comment type="caution">
    <text evidence="8">Lacks conserved residue(s) required for the propagation of feature annotation.</text>
</comment>
<dbReference type="GO" id="GO:0031638">
    <property type="term" value="P:zymogen activation"/>
    <property type="evidence" value="ECO:0007669"/>
    <property type="project" value="TreeGrafter"/>
</dbReference>
<dbReference type="Proteomes" id="UP000314986">
    <property type="component" value="Unassembled WGS sequence"/>
</dbReference>
<proteinExistence type="predicted"/>
<dbReference type="Ensembl" id="ENSCMIT00000003343.1">
    <property type="protein sequence ID" value="ENSCMIP00000003221.1"/>
    <property type="gene ID" value="ENSCMIG00000001920.1"/>
</dbReference>
<evidence type="ECO:0000256" key="7">
    <source>
        <dbReference type="ARBA" id="ARBA00023319"/>
    </source>
</evidence>
<dbReference type="AlphaFoldDB" id="A0A4W3GIQ7"/>
<dbReference type="SUPFAM" id="SSF48726">
    <property type="entry name" value="Immunoglobulin"/>
    <property type="match status" value="1"/>
</dbReference>
<evidence type="ECO:0000256" key="3">
    <source>
        <dbReference type="ARBA" id="ARBA00022729"/>
    </source>
</evidence>
<keyword evidence="5 8" id="KW-1015">Disulfide bond</keyword>
<reference evidence="10" key="5">
    <citation type="submission" date="2025-09" db="UniProtKB">
        <authorList>
            <consortium name="Ensembl"/>
        </authorList>
    </citation>
    <scope>IDENTIFICATION</scope>
</reference>
<dbReference type="PANTHER" id="PTHR48071">
    <property type="entry name" value="SRCR DOMAIN-CONTAINING PROTEIN"/>
    <property type="match status" value="1"/>
</dbReference>
<dbReference type="InterPro" id="IPR036772">
    <property type="entry name" value="SRCR-like_dom_sf"/>
</dbReference>
<keyword evidence="6" id="KW-0325">Glycoprotein</keyword>
<evidence type="ECO:0000256" key="4">
    <source>
        <dbReference type="ARBA" id="ARBA00022737"/>
    </source>
</evidence>
<evidence type="ECO:0000259" key="9">
    <source>
        <dbReference type="PROSITE" id="PS50287"/>
    </source>
</evidence>
<dbReference type="InParanoid" id="A0A4W3GIQ7"/>
<accession>A0A4W3GIQ7</accession>
<dbReference type="SMART" id="SM00202">
    <property type="entry name" value="SR"/>
    <property type="match status" value="1"/>
</dbReference>
<keyword evidence="2" id="KW-0964">Secreted</keyword>
<dbReference type="GO" id="GO:0005615">
    <property type="term" value="C:extracellular space"/>
    <property type="evidence" value="ECO:0007669"/>
    <property type="project" value="TreeGrafter"/>
</dbReference>
<name>A0A4W3GIQ7_CALMI</name>
<evidence type="ECO:0000313" key="10">
    <source>
        <dbReference type="Ensembl" id="ENSCMIP00000003221.1"/>
    </source>
</evidence>
<dbReference type="GO" id="GO:0005886">
    <property type="term" value="C:plasma membrane"/>
    <property type="evidence" value="ECO:0007669"/>
    <property type="project" value="TreeGrafter"/>
</dbReference>
<dbReference type="GeneTree" id="ENSGT00970000196830"/>
<evidence type="ECO:0000313" key="11">
    <source>
        <dbReference type="Proteomes" id="UP000314986"/>
    </source>
</evidence>
<keyword evidence="3" id="KW-0732">Signal</keyword>
<reference evidence="11" key="2">
    <citation type="journal article" date="2007" name="PLoS Biol.">
        <title>Survey sequencing and comparative analysis of the elephant shark (Callorhinchus milii) genome.</title>
        <authorList>
            <person name="Venkatesh B."/>
            <person name="Kirkness E.F."/>
            <person name="Loh Y.H."/>
            <person name="Halpern A.L."/>
            <person name="Lee A.P."/>
            <person name="Johnson J."/>
            <person name="Dandona N."/>
            <person name="Viswanathan L.D."/>
            <person name="Tay A."/>
            <person name="Venter J.C."/>
            <person name="Strausberg R.L."/>
            <person name="Brenner S."/>
        </authorList>
    </citation>
    <scope>NUCLEOTIDE SEQUENCE [LARGE SCALE GENOMIC DNA]</scope>
</reference>
<comment type="subcellular location">
    <subcellularLocation>
        <location evidence="1">Secreted</location>
    </subcellularLocation>
</comment>
<protein>
    <recommendedName>
        <fullName evidence="9">SRCR domain-containing protein</fullName>
    </recommendedName>
</protein>
<keyword evidence="7" id="KW-0393">Immunoglobulin domain</keyword>
<dbReference type="OMA" id="WYNTSTE"/>
<dbReference type="Pfam" id="PF00047">
    <property type="entry name" value="ig"/>
    <property type="match status" value="1"/>
</dbReference>
<dbReference type="InterPro" id="IPR013151">
    <property type="entry name" value="Immunoglobulin_dom"/>
</dbReference>
<feature type="disulfide bond" evidence="8">
    <location>
        <begin position="77"/>
        <end position="87"/>
    </location>
</feature>
<evidence type="ECO:0000256" key="6">
    <source>
        <dbReference type="ARBA" id="ARBA00023180"/>
    </source>
</evidence>
<dbReference type="InterPro" id="IPR036179">
    <property type="entry name" value="Ig-like_dom_sf"/>
</dbReference>
<dbReference type="Gene3D" id="2.60.40.10">
    <property type="entry name" value="Immunoglobulins"/>
    <property type="match status" value="1"/>
</dbReference>
<sequence>MYLAGGNPPKLVNGDSRCVGRVELYYYDTWRTVCGETLNMEMAEYICNYLGCGFAVSVSSNARFGEGSGPVVGRPDCGHGQDGGIFCSDPLQKAIISLKTDSPFFVGGESAQISCSGNYPGSIFSLYIDGKFLISRTTQENIHTSNFTLSDFSAGNYTCKYTTHIDGREFTSPESERVGIYLWGKIWV</sequence>
<evidence type="ECO:0000256" key="1">
    <source>
        <dbReference type="ARBA" id="ARBA00004613"/>
    </source>
</evidence>
<organism evidence="10 11">
    <name type="scientific">Callorhinchus milii</name>
    <name type="common">Ghost shark</name>
    <dbReference type="NCBI Taxonomy" id="7868"/>
    <lineage>
        <taxon>Eukaryota</taxon>
        <taxon>Metazoa</taxon>
        <taxon>Chordata</taxon>
        <taxon>Craniata</taxon>
        <taxon>Vertebrata</taxon>
        <taxon>Chondrichthyes</taxon>
        <taxon>Holocephali</taxon>
        <taxon>Chimaeriformes</taxon>
        <taxon>Callorhinchidae</taxon>
        <taxon>Callorhinchus</taxon>
    </lineage>
</organism>
<keyword evidence="4" id="KW-0677">Repeat</keyword>
<dbReference type="InterPro" id="IPR013783">
    <property type="entry name" value="Ig-like_fold"/>
</dbReference>
<dbReference type="Pfam" id="PF00530">
    <property type="entry name" value="SRCR"/>
    <property type="match status" value="1"/>
</dbReference>
<dbReference type="Gene3D" id="3.10.250.10">
    <property type="entry name" value="SRCR-like domain"/>
    <property type="match status" value="1"/>
</dbReference>
<reference evidence="11" key="1">
    <citation type="journal article" date="2006" name="Science">
        <title>Ancient noncoding elements conserved in the human genome.</title>
        <authorList>
            <person name="Venkatesh B."/>
            <person name="Kirkness E.F."/>
            <person name="Loh Y.H."/>
            <person name="Halpern A.L."/>
            <person name="Lee A.P."/>
            <person name="Johnson J."/>
            <person name="Dandona N."/>
            <person name="Viswanathan L.D."/>
            <person name="Tay A."/>
            <person name="Venter J.C."/>
            <person name="Strausberg R.L."/>
            <person name="Brenner S."/>
        </authorList>
    </citation>
    <scope>NUCLEOTIDE SEQUENCE [LARGE SCALE GENOMIC DNA]</scope>
</reference>
<dbReference type="PROSITE" id="PS50287">
    <property type="entry name" value="SRCR_2"/>
    <property type="match status" value="1"/>
</dbReference>
<dbReference type="SUPFAM" id="SSF56487">
    <property type="entry name" value="SRCR-like"/>
    <property type="match status" value="1"/>
</dbReference>
<feature type="domain" description="SRCR" evidence="9">
    <location>
        <begin position="9"/>
        <end position="116"/>
    </location>
</feature>
<dbReference type="InterPro" id="IPR001190">
    <property type="entry name" value="SRCR"/>
</dbReference>
<evidence type="ECO:0000256" key="5">
    <source>
        <dbReference type="ARBA" id="ARBA00023157"/>
    </source>
</evidence>
<dbReference type="PANTHER" id="PTHR48071:SF15">
    <property type="entry name" value="SRCR DOMAIN-CONTAINING PROTEIN"/>
    <property type="match status" value="1"/>
</dbReference>
<evidence type="ECO:0000256" key="8">
    <source>
        <dbReference type="PROSITE-ProRule" id="PRU00196"/>
    </source>
</evidence>
<keyword evidence="11" id="KW-1185">Reference proteome</keyword>
<evidence type="ECO:0000256" key="2">
    <source>
        <dbReference type="ARBA" id="ARBA00022525"/>
    </source>
</evidence>
<reference evidence="10" key="4">
    <citation type="submission" date="2025-08" db="UniProtKB">
        <authorList>
            <consortium name="Ensembl"/>
        </authorList>
    </citation>
    <scope>IDENTIFICATION</scope>
</reference>
<dbReference type="GO" id="GO:0004252">
    <property type="term" value="F:serine-type endopeptidase activity"/>
    <property type="evidence" value="ECO:0007669"/>
    <property type="project" value="TreeGrafter"/>
</dbReference>
<dbReference type="PRINTS" id="PR00258">
    <property type="entry name" value="SPERACTRCPTR"/>
</dbReference>